<gene>
    <name evidence="2" type="ORF">HJO_04105</name>
</gene>
<name>A0A059FV56_9PROT</name>
<comment type="caution">
    <text evidence="2">The sequence shown here is derived from an EMBL/GenBank/DDBJ whole genome shotgun (WGS) entry which is preliminary data.</text>
</comment>
<dbReference type="PATRIC" id="fig|1280950.3.peg.836"/>
<dbReference type="RefSeq" id="WP_156945411.1">
    <property type="nucleotide sequence ID" value="NZ_ARYK01000001.1"/>
</dbReference>
<dbReference type="AlphaFoldDB" id="A0A059FV56"/>
<keyword evidence="1" id="KW-0732">Signal</keyword>
<dbReference type="eggNOG" id="COG0457">
    <property type="taxonomic scope" value="Bacteria"/>
</dbReference>
<dbReference type="EMBL" id="ARYK01000001">
    <property type="protein sequence ID" value="KCZ94529.1"/>
    <property type="molecule type" value="Genomic_DNA"/>
</dbReference>
<evidence type="ECO:0000256" key="1">
    <source>
        <dbReference type="SAM" id="SignalP"/>
    </source>
</evidence>
<dbReference type="STRING" id="1280950.HJO_04105"/>
<reference evidence="2 3" key="1">
    <citation type="journal article" date="2014" name="Antonie Van Leeuwenhoek">
        <title>Hyphomonas beringensis sp. nov. and Hyphomonas chukchiensis sp. nov., isolated from surface seawater of the Bering Sea and Chukchi Sea.</title>
        <authorList>
            <person name="Li C."/>
            <person name="Lai Q."/>
            <person name="Li G."/>
            <person name="Dong C."/>
            <person name="Wang J."/>
            <person name="Liao Y."/>
            <person name="Shao Z."/>
        </authorList>
    </citation>
    <scope>NUCLEOTIDE SEQUENCE [LARGE SCALE GENOMIC DNA]</scope>
    <source>
        <strain evidence="2 3">MHS-2</strain>
    </source>
</reference>
<evidence type="ECO:0000313" key="2">
    <source>
        <dbReference type="EMBL" id="KCZ94529.1"/>
    </source>
</evidence>
<dbReference type="Proteomes" id="UP000025171">
    <property type="component" value="Unassembled WGS sequence"/>
</dbReference>
<evidence type="ECO:0008006" key="4">
    <source>
        <dbReference type="Google" id="ProtNLM"/>
    </source>
</evidence>
<feature type="signal peptide" evidence="1">
    <location>
        <begin position="1"/>
        <end position="19"/>
    </location>
</feature>
<protein>
    <recommendedName>
        <fullName evidence="4">Lipoprotein</fullName>
    </recommendedName>
</protein>
<organism evidence="2 3">
    <name type="scientific">Hyphomonas johnsonii MHS-2</name>
    <dbReference type="NCBI Taxonomy" id="1280950"/>
    <lineage>
        <taxon>Bacteria</taxon>
        <taxon>Pseudomonadati</taxon>
        <taxon>Pseudomonadota</taxon>
        <taxon>Alphaproteobacteria</taxon>
        <taxon>Hyphomonadales</taxon>
        <taxon>Hyphomonadaceae</taxon>
        <taxon>Hyphomonas</taxon>
    </lineage>
</organism>
<sequence length="173" mass="18920">MRQFLVPILVIMASGSAAAQQEAPAPVPCSGEAYHAFDFWVGTWDVYDGSGNKVGENTILPEEGGCVLVERWTSTSGTTGQSYNFLEPDSGKWRQVWVSKGSVIDYAGGLSPEGSMKLEGRILYHASGQSAPFTGEWTPNEDGSVTQHFEQYNAATDTWDPWFTGKYVRKAPE</sequence>
<feature type="chain" id="PRO_5001572916" description="Lipoprotein" evidence="1">
    <location>
        <begin position="20"/>
        <end position="173"/>
    </location>
</feature>
<proteinExistence type="predicted"/>
<accession>A0A059FV56</accession>
<dbReference type="OrthoDB" id="8902597at2"/>
<keyword evidence="3" id="KW-1185">Reference proteome</keyword>
<evidence type="ECO:0000313" key="3">
    <source>
        <dbReference type="Proteomes" id="UP000025171"/>
    </source>
</evidence>